<proteinExistence type="predicted"/>
<dbReference type="AlphaFoldDB" id="A0A1W1VXA9"/>
<evidence type="ECO:0000313" key="2">
    <source>
        <dbReference type="Proteomes" id="UP000192569"/>
    </source>
</evidence>
<evidence type="ECO:0000313" key="1">
    <source>
        <dbReference type="EMBL" id="SMB97741.1"/>
    </source>
</evidence>
<name>A0A1W1VXA9_9FIRM</name>
<organism evidence="1 2">
    <name type="scientific">Thermanaeromonas toyohensis ToBE</name>
    <dbReference type="NCBI Taxonomy" id="698762"/>
    <lineage>
        <taxon>Bacteria</taxon>
        <taxon>Bacillati</taxon>
        <taxon>Bacillota</taxon>
        <taxon>Clostridia</taxon>
        <taxon>Neomoorellales</taxon>
        <taxon>Neomoorellaceae</taxon>
        <taxon>Thermanaeromonas</taxon>
    </lineage>
</organism>
<gene>
    <name evidence="1" type="ORF">SAMN00808754_1932</name>
</gene>
<keyword evidence="2" id="KW-1185">Reference proteome</keyword>
<protein>
    <submittedName>
        <fullName evidence="1">Uncharacterized protein</fullName>
    </submittedName>
</protein>
<dbReference type="Proteomes" id="UP000192569">
    <property type="component" value="Chromosome I"/>
</dbReference>
<dbReference type="STRING" id="698762.SAMN00808754_1932"/>
<dbReference type="RefSeq" id="WP_084665516.1">
    <property type="nucleotide sequence ID" value="NZ_LT838272.1"/>
</dbReference>
<dbReference type="EMBL" id="LT838272">
    <property type="protein sequence ID" value="SMB97741.1"/>
    <property type="molecule type" value="Genomic_DNA"/>
</dbReference>
<sequence length="94" mass="10863">MKMTEKQLMKFFEMLDKEALLLHLQDTREKAKDYYTHLLSQGMSSEAAMLETISMACYQTLKIATFLALAFTSYEAYDPETIGKEIETLLKSLH</sequence>
<reference evidence="1 2" key="1">
    <citation type="submission" date="2017-04" db="EMBL/GenBank/DDBJ databases">
        <authorList>
            <person name="Afonso C.L."/>
            <person name="Miller P.J."/>
            <person name="Scott M.A."/>
            <person name="Spackman E."/>
            <person name="Goraichik I."/>
            <person name="Dimitrov K.M."/>
            <person name="Suarez D.L."/>
            <person name="Swayne D.E."/>
        </authorList>
    </citation>
    <scope>NUCLEOTIDE SEQUENCE [LARGE SCALE GENOMIC DNA]</scope>
    <source>
        <strain evidence="1 2">ToBE</strain>
    </source>
</reference>
<accession>A0A1W1VXA9</accession>